<feature type="non-terminal residue" evidence="1">
    <location>
        <position position="150"/>
    </location>
</feature>
<dbReference type="PANTHER" id="PTHR33351">
    <property type="entry name" value="HISACTOPHILIN-1-RELATED"/>
    <property type="match status" value="1"/>
</dbReference>
<dbReference type="EMBL" id="BTRK01000005">
    <property type="protein sequence ID" value="GMR51165.1"/>
    <property type="molecule type" value="Genomic_DNA"/>
</dbReference>
<dbReference type="InterPro" id="IPR052883">
    <property type="entry name" value="Hisactophilin"/>
</dbReference>
<proteinExistence type="predicted"/>
<dbReference type="InterPro" id="IPR008999">
    <property type="entry name" value="Actin-crosslinking"/>
</dbReference>
<sequence>ELEGWKFIKSVYGTYLRNVEAGYSNKVDFSLERDACLQWNIKPHGKQISFDPHCSYYRFLHANHDGSVNISQPYTDGKLTHSDVEEVWTASKNKEGSWTFRNHFGAFLSAGEDGAVQNVQGEIDPSGHFWLEDRPVRLQTLAEEARGNYY</sequence>
<name>A0AAN5I4K2_9BILA</name>
<comment type="caution">
    <text evidence="1">The sequence shown here is derived from an EMBL/GenBank/DDBJ whole genome shotgun (WGS) entry which is preliminary data.</text>
</comment>
<dbReference type="GO" id="GO:0051015">
    <property type="term" value="F:actin filament binding"/>
    <property type="evidence" value="ECO:0007669"/>
    <property type="project" value="TreeGrafter"/>
</dbReference>
<accession>A0AAN5I4K2</accession>
<organism evidence="1 2">
    <name type="scientific">Pristionchus mayeri</name>
    <dbReference type="NCBI Taxonomy" id="1317129"/>
    <lineage>
        <taxon>Eukaryota</taxon>
        <taxon>Metazoa</taxon>
        <taxon>Ecdysozoa</taxon>
        <taxon>Nematoda</taxon>
        <taxon>Chromadorea</taxon>
        <taxon>Rhabditida</taxon>
        <taxon>Rhabditina</taxon>
        <taxon>Diplogasteromorpha</taxon>
        <taxon>Diplogasteroidea</taxon>
        <taxon>Neodiplogasteridae</taxon>
        <taxon>Pristionchus</taxon>
    </lineage>
</organism>
<evidence type="ECO:0000313" key="2">
    <source>
        <dbReference type="Proteomes" id="UP001328107"/>
    </source>
</evidence>
<evidence type="ECO:0000313" key="1">
    <source>
        <dbReference type="EMBL" id="GMR51165.1"/>
    </source>
</evidence>
<dbReference type="PANTHER" id="PTHR33351:SF1">
    <property type="entry name" value="IG-LIKE DOMAIN-CONTAINING PROTEIN-RELATED"/>
    <property type="match status" value="1"/>
</dbReference>
<feature type="non-terminal residue" evidence="1">
    <location>
        <position position="1"/>
    </location>
</feature>
<protein>
    <submittedName>
        <fullName evidence="1">Uncharacterized protein</fullName>
    </submittedName>
</protein>
<dbReference type="Gene3D" id="2.80.10.50">
    <property type="match status" value="1"/>
</dbReference>
<keyword evidence="2" id="KW-1185">Reference proteome</keyword>
<dbReference type="GO" id="GO:0015629">
    <property type="term" value="C:actin cytoskeleton"/>
    <property type="evidence" value="ECO:0007669"/>
    <property type="project" value="TreeGrafter"/>
</dbReference>
<reference evidence="2" key="1">
    <citation type="submission" date="2022-10" db="EMBL/GenBank/DDBJ databases">
        <title>Genome assembly of Pristionchus species.</title>
        <authorList>
            <person name="Yoshida K."/>
            <person name="Sommer R.J."/>
        </authorList>
    </citation>
    <scope>NUCLEOTIDE SEQUENCE [LARGE SCALE GENOMIC DNA]</scope>
    <source>
        <strain evidence="2">RS5460</strain>
    </source>
</reference>
<dbReference type="AlphaFoldDB" id="A0AAN5I4K2"/>
<dbReference type="GO" id="GO:0030041">
    <property type="term" value="P:actin filament polymerization"/>
    <property type="evidence" value="ECO:0007669"/>
    <property type="project" value="TreeGrafter"/>
</dbReference>
<dbReference type="Proteomes" id="UP001328107">
    <property type="component" value="Unassembled WGS sequence"/>
</dbReference>
<gene>
    <name evidence="1" type="ORF">PMAYCL1PPCAC_21360</name>
</gene>
<dbReference type="SUPFAM" id="SSF50405">
    <property type="entry name" value="Actin-crosslinking proteins"/>
    <property type="match status" value="1"/>
</dbReference>